<name>A0A0F9US02_9ZZZZ</name>
<sequence>MTGTVEVMAARAKLYRRAMPSRASIDYVRDNGLDSWTIAAHAGCFTVLKINVLPGNRWDFVEDDSEVAVPVAIVEAFGRDGETVLDLVAWPLDHPYRVLTMFGRADMLGLVNVYSAASYTFGTPLQMHRTPLGWWRAGCRGAVVLDPVSAARHLLDAPGRIAGQDREHSQELADLVGGLFDRSRFVASAASHLKVAA</sequence>
<organism evidence="1">
    <name type="scientific">marine sediment metagenome</name>
    <dbReference type="NCBI Taxonomy" id="412755"/>
    <lineage>
        <taxon>unclassified sequences</taxon>
        <taxon>metagenomes</taxon>
        <taxon>ecological metagenomes</taxon>
    </lineage>
</organism>
<proteinExistence type="predicted"/>
<protein>
    <submittedName>
        <fullName evidence="1">Uncharacterized protein</fullName>
    </submittedName>
</protein>
<accession>A0A0F9US02</accession>
<evidence type="ECO:0000313" key="1">
    <source>
        <dbReference type="EMBL" id="KKN94454.1"/>
    </source>
</evidence>
<reference evidence="1" key="1">
    <citation type="journal article" date="2015" name="Nature">
        <title>Complex archaea that bridge the gap between prokaryotes and eukaryotes.</title>
        <authorList>
            <person name="Spang A."/>
            <person name="Saw J.H."/>
            <person name="Jorgensen S.L."/>
            <person name="Zaremba-Niedzwiedzka K."/>
            <person name="Martijn J."/>
            <person name="Lind A.E."/>
            <person name="van Eijk R."/>
            <person name="Schleper C."/>
            <person name="Guy L."/>
            <person name="Ettema T.J."/>
        </authorList>
    </citation>
    <scope>NUCLEOTIDE SEQUENCE</scope>
</reference>
<comment type="caution">
    <text evidence="1">The sequence shown here is derived from an EMBL/GenBank/DDBJ whole genome shotgun (WGS) entry which is preliminary data.</text>
</comment>
<gene>
    <name evidence="1" type="ORF">LCGC14_0188010</name>
</gene>
<dbReference type="AlphaFoldDB" id="A0A0F9US02"/>
<dbReference type="EMBL" id="LAZR01000078">
    <property type="protein sequence ID" value="KKN94454.1"/>
    <property type="molecule type" value="Genomic_DNA"/>
</dbReference>